<dbReference type="InterPro" id="IPR001303">
    <property type="entry name" value="Aldolase_II/adducin_N"/>
</dbReference>
<feature type="binding site" evidence="6">
    <location>
        <position position="102"/>
    </location>
    <ligand>
        <name>Zn(2+)</name>
        <dbReference type="ChEBI" id="CHEBI:29105"/>
    </ligand>
</feature>
<dbReference type="InterPro" id="IPR050197">
    <property type="entry name" value="Aldolase_class_II_sugar_metab"/>
</dbReference>
<organism evidence="8 9">
    <name type="scientific">Thermithiobacillus plumbiphilus</name>
    <dbReference type="NCBI Taxonomy" id="1729899"/>
    <lineage>
        <taxon>Bacteria</taxon>
        <taxon>Pseudomonadati</taxon>
        <taxon>Pseudomonadota</taxon>
        <taxon>Acidithiobacillia</taxon>
        <taxon>Acidithiobacillales</taxon>
        <taxon>Thermithiobacillaceae</taxon>
        <taxon>Thermithiobacillus</taxon>
    </lineage>
</organism>
<feature type="binding site" evidence="6">
    <location>
        <position position="100"/>
    </location>
    <ligand>
        <name>Zn(2+)</name>
        <dbReference type="ChEBI" id="CHEBI:29105"/>
    </ligand>
</feature>
<comment type="similarity">
    <text evidence="6">Belongs to the aldolase class II family. MtnB subfamily.</text>
</comment>
<evidence type="ECO:0000256" key="3">
    <source>
        <dbReference type="ARBA" id="ARBA00022833"/>
    </source>
</evidence>
<evidence type="ECO:0000256" key="6">
    <source>
        <dbReference type="HAMAP-Rule" id="MF_01677"/>
    </source>
</evidence>
<keyword evidence="1 6" id="KW-0028">Amino-acid biosynthesis</keyword>
<evidence type="ECO:0000256" key="4">
    <source>
        <dbReference type="ARBA" id="ARBA00023167"/>
    </source>
</evidence>
<keyword evidence="4 6" id="KW-0486">Methionine biosynthesis</keyword>
<name>A0ABU9D654_9PROT</name>
<comment type="function">
    <text evidence="6">Catalyzes the dehydration of methylthioribulose-1-phosphate (MTRu-1-P) into 2,3-diketo-5-methylthiopentyl-1-phosphate (DK-MTP-1-P).</text>
</comment>
<feature type="domain" description="Class II aldolase/adducin N-terminal" evidence="7">
    <location>
        <begin position="11"/>
        <end position="202"/>
    </location>
</feature>
<gene>
    <name evidence="6 8" type="primary">mtnB</name>
    <name evidence="8" type="ORF">WOB96_03375</name>
</gene>
<comment type="catalytic activity">
    <reaction evidence="6">
        <text>5-(methylsulfanyl)-D-ribulose 1-phosphate = 5-methylsulfanyl-2,3-dioxopentyl phosphate + H2O</text>
        <dbReference type="Rhea" id="RHEA:15549"/>
        <dbReference type="ChEBI" id="CHEBI:15377"/>
        <dbReference type="ChEBI" id="CHEBI:58548"/>
        <dbReference type="ChEBI" id="CHEBI:58828"/>
        <dbReference type="EC" id="4.2.1.109"/>
    </reaction>
</comment>
<accession>A0ABU9D654</accession>
<reference evidence="8 9" key="1">
    <citation type="submission" date="2024-04" db="EMBL/GenBank/DDBJ databases">
        <authorList>
            <person name="Abashina T."/>
            <person name="Shaikin A."/>
        </authorList>
    </citation>
    <scope>NUCLEOTIDE SEQUENCE [LARGE SCALE GENOMIC DNA]</scope>
    <source>
        <strain evidence="8 9">AAFK</strain>
    </source>
</reference>
<evidence type="ECO:0000313" key="8">
    <source>
        <dbReference type="EMBL" id="MEK8088796.1"/>
    </source>
</evidence>
<dbReference type="NCBIfam" id="TIGR03328">
    <property type="entry name" value="salvage_mtnB"/>
    <property type="match status" value="1"/>
</dbReference>
<proteinExistence type="inferred from homology"/>
<dbReference type="HAMAP" id="MF_01677">
    <property type="entry name" value="Salvage_MtnB"/>
    <property type="match status" value="1"/>
</dbReference>
<dbReference type="RefSeq" id="WP_341369861.1">
    <property type="nucleotide sequence ID" value="NZ_JBBPCO010000002.1"/>
</dbReference>
<dbReference type="SUPFAM" id="SSF53639">
    <property type="entry name" value="AraD/HMP-PK domain-like"/>
    <property type="match status" value="1"/>
</dbReference>
<dbReference type="Pfam" id="PF00596">
    <property type="entry name" value="Aldolase_II"/>
    <property type="match status" value="1"/>
</dbReference>
<dbReference type="InterPro" id="IPR036409">
    <property type="entry name" value="Aldolase_II/adducin_N_sf"/>
</dbReference>
<keyword evidence="3 6" id="KW-0862">Zinc</keyword>
<keyword evidence="2 6" id="KW-0479">Metal-binding</keyword>
<comment type="caution">
    <text evidence="8">The sequence shown here is derived from an EMBL/GenBank/DDBJ whole genome shotgun (WGS) entry which is preliminary data.</text>
</comment>
<evidence type="ECO:0000256" key="5">
    <source>
        <dbReference type="ARBA" id="ARBA00023239"/>
    </source>
</evidence>
<dbReference type="Gene3D" id="3.40.225.10">
    <property type="entry name" value="Class II aldolase/adducin N-terminal domain"/>
    <property type="match status" value="1"/>
</dbReference>
<keyword evidence="5 6" id="KW-0456">Lyase</keyword>
<dbReference type="EC" id="4.2.1.109" evidence="6"/>
<dbReference type="Proteomes" id="UP001446205">
    <property type="component" value="Unassembled WGS sequence"/>
</dbReference>
<dbReference type="PANTHER" id="PTHR22789:SF0">
    <property type="entry name" value="3-OXO-TETRONATE 4-PHOSPHATE DECARBOXYLASE-RELATED"/>
    <property type="match status" value="1"/>
</dbReference>
<dbReference type="InterPro" id="IPR017714">
    <property type="entry name" value="MethylthioRu-1-P_deHdtase_MtnB"/>
</dbReference>
<evidence type="ECO:0000259" key="7">
    <source>
        <dbReference type="SMART" id="SM01007"/>
    </source>
</evidence>
<sequence length="213" mass="23416">MAGAAVTDERRELAAAARHFYQRGWMVGTAGNLSARASAGGFWITASGRHKGELTDKDFIRVDMDGQVLESPDLQGRPSAETSIHQAIYRAFPETGAIFHVHSVEANIAAHWGEKGRLRLPALEMIKGLGVWEENPLVDLPVFENLPHVPDISALIAERLEQERPQIPALLINLHGATVWGKDCTAALHHTELLEYIFRYMVTARMAGLGGYA</sequence>
<keyword evidence="9" id="KW-1185">Reference proteome</keyword>
<dbReference type="SMART" id="SM01007">
    <property type="entry name" value="Aldolase_II"/>
    <property type="match status" value="1"/>
</dbReference>
<evidence type="ECO:0000313" key="9">
    <source>
        <dbReference type="Proteomes" id="UP001446205"/>
    </source>
</evidence>
<comment type="pathway">
    <text evidence="6">Amino-acid biosynthesis; L-methionine biosynthesis via salvage pathway; L-methionine from S-methyl-5-thio-alpha-D-ribose 1-phosphate: step 2/6.</text>
</comment>
<dbReference type="GO" id="GO:0046570">
    <property type="term" value="F:methylthioribulose 1-phosphate dehydratase activity"/>
    <property type="evidence" value="ECO:0007669"/>
    <property type="project" value="UniProtKB-EC"/>
</dbReference>
<evidence type="ECO:0000256" key="1">
    <source>
        <dbReference type="ARBA" id="ARBA00022605"/>
    </source>
</evidence>
<dbReference type="PANTHER" id="PTHR22789">
    <property type="entry name" value="FUCULOSE PHOSPHATE ALDOLASE"/>
    <property type="match status" value="1"/>
</dbReference>
<protein>
    <recommendedName>
        <fullName evidence="6">Methylthioribulose-1-phosphate dehydratase</fullName>
        <shortName evidence="6">MTRu-1-P dehydratase</shortName>
        <ecNumber evidence="6">4.2.1.109</ecNumber>
    </recommendedName>
</protein>
<dbReference type="EMBL" id="JBBPCO010000002">
    <property type="protein sequence ID" value="MEK8088796.1"/>
    <property type="molecule type" value="Genomic_DNA"/>
</dbReference>
<comment type="cofactor">
    <cofactor evidence="6">
        <name>Zn(2+)</name>
        <dbReference type="ChEBI" id="CHEBI:29105"/>
    </cofactor>
    <text evidence="6">Binds 1 zinc ion per subunit.</text>
</comment>
<evidence type="ECO:0000256" key="2">
    <source>
        <dbReference type="ARBA" id="ARBA00022723"/>
    </source>
</evidence>